<dbReference type="AlphaFoldDB" id="A0A2U9S9J4"/>
<keyword evidence="2" id="KW-1185">Reference proteome</keyword>
<name>A0A2U9S9J4_9PROT</name>
<organism evidence="1 2">
    <name type="scientific">Azospirillum ramasamyi</name>
    <dbReference type="NCBI Taxonomy" id="682998"/>
    <lineage>
        <taxon>Bacteria</taxon>
        <taxon>Pseudomonadati</taxon>
        <taxon>Pseudomonadota</taxon>
        <taxon>Alphaproteobacteria</taxon>
        <taxon>Rhodospirillales</taxon>
        <taxon>Azospirillaceae</taxon>
        <taxon>Azospirillum</taxon>
    </lineage>
</organism>
<dbReference type="EMBL" id="CP029830">
    <property type="protein sequence ID" value="AWU95533.1"/>
    <property type="molecule type" value="Genomic_DNA"/>
</dbReference>
<sequence>MSKGKFAAIERYLDRALPIGLEPEDIVNDVEIRHPAARPLLCGEEDDAIVAVLKGSPREASPSTWPPGAIAA</sequence>
<protein>
    <submittedName>
        <fullName evidence="1">Uncharacterized protein</fullName>
    </submittedName>
</protein>
<keyword evidence="1" id="KW-0614">Plasmid</keyword>
<gene>
    <name evidence="1" type="ORF">DM194_14585</name>
</gene>
<reference evidence="1 2" key="1">
    <citation type="submission" date="2018-06" db="EMBL/GenBank/DDBJ databases">
        <title>Complete genome sequencing of Azospirillum sp. M2T2B2.</title>
        <authorList>
            <person name="Heo J."/>
            <person name="Kim S.-J."/>
            <person name="Kwon S.-W."/>
            <person name="Anandham R."/>
        </authorList>
    </citation>
    <scope>NUCLEOTIDE SEQUENCE [LARGE SCALE GENOMIC DNA]</scope>
    <source>
        <strain evidence="1 2">M2T2B2</strain>
        <plasmid evidence="1 2">unnamed1</plasmid>
    </source>
</reference>
<geneLocation type="plasmid" evidence="1 2">
    <name>unnamed1</name>
</geneLocation>
<dbReference type="Proteomes" id="UP000249605">
    <property type="component" value="Plasmid unnamed1"/>
</dbReference>
<accession>A0A2U9S9J4</accession>
<proteinExistence type="predicted"/>
<evidence type="ECO:0000313" key="1">
    <source>
        <dbReference type="EMBL" id="AWU95533.1"/>
    </source>
</evidence>
<dbReference type="KEGG" id="azm:DM194_14585"/>
<evidence type="ECO:0000313" key="2">
    <source>
        <dbReference type="Proteomes" id="UP000249605"/>
    </source>
</evidence>